<protein>
    <submittedName>
        <fullName evidence="7">D-galactonate transporter</fullName>
    </submittedName>
</protein>
<dbReference type="InterPro" id="IPR036259">
    <property type="entry name" value="MFS_trans_sf"/>
</dbReference>
<evidence type="ECO:0000256" key="1">
    <source>
        <dbReference type="ARBA" id="ARBA00004141"/>
    </source>
</evidence>
<proteinExistence type="predicted"/>
<comment type="subcellular location">
    <subcellularLocation>
        <location evidence="1">Membrane</location>
        <topology evidence="1">Multi-pass membrane protein</topology>
    </subcellularLocation>
</comment>
<dbReference type="RefSeq" id="WP_168189284.1">
    <property type="nucleotide sequence ID" value="NZ_CP019082.1"/>
</dbReference>
<feature type="transmembrane region" description="Helical" evidence="5">
    <location>
        <begin position="341"/>
        <end position="362"/>
    </location>
</feature>
<dbReference type="PANTHER" id="PTHR11662:SF399">
    <property type="entry name" value="FI19708P1-RELATED"/>
    <property type="match status" value="1"/>
</dbReference>
<dbReference type="AlphaFoldDB" id="A0A1U7CIQ9"/>
<dbReference type="Proteomes" id="UP000186309">
    <property type="component" value="Chromosome"/>
</dbReference>
<feature type="domain" description="Major facilitator superfamily (MFS) profile" evidence="6">
    <location>
        <begin position="29"/>
        <end position="429"/>
    </location>
</feature>
<feature type="transmembrane region" description="Helical" evidence="5">
    <location>
        <begin position="70"/>
        <end position="89"/>
    </location>
</feature>
<keyword evidence="8" id="KW-1185">Reference proteome</keyword>
<name>A0A1U7CIQ9_9BACT</name>
<keyword evidence="3 5" id="KW-1133">Transmembrane helix</keyword>
<dbReference type="PANTHER" id="PTHR11662">
    <property type="entry name" value="SOLUTE CARRIER FAMILY 17"/>
    <property type="match status" value="1"/>
</dbReference>
<sequence length="443" mass="47125">MTDLAASSAEIDIEATQTATADARRRRRMLVLLMAMIALCHFNRISISVAGAEHLMEEYGIGEARMGMVYSSYLLVYTLCMLPGGWLIDRFGPWRAFLTLGIGSSILVPMTGLASFATTSSVVLVLCLIRGLLGVVSAPLHPAAARAVSFWYPPSGRGAANGLVTGAALLGIAVTYTVFGFLMDLVGWPSAFVAAGVATLLLTLAWWAWAGDRSLIDDEEPTPIPAGGSEGRAAFVALLRNRSLVFLTISYATVSYFQYLFFYWMQYYFDVILKLGKADGRLFTMIPTLAMAFGMMAGGWLADRVQARFPGRIGRIAAPAFAMLASAILLAMGVLGDRPVWVVACFTLAMGALGASESPFWVTSVELGGRRGGLSAAILNTGGNLGGMLAPVVTPLFSGYFGWKAGLGLASALCVVGAGLWLWIDPEEETIVKSVALAMPDLP</sequence>
<gene>
    <name evidence="7" type="primary">dgoT</name>
    <name evidence="7" type="ORF">BSF38_00229</name>
</gene>
<feature type="transmembrane region" description="Helical" evidence="5">
    <location>
        <begin position="122"/>
        <end position="141"/>
    </location>
</feature>
<dbReference type="Pfam" id="PF07690">
    <property type="entry name" value="MFS_1"/>
    <property type="match status" value="1"/>
</dbReference>
<feature type="transmembrane region" description="Helical" evidence="5">
    <location>
        <begin position="162"/>
        <end position="182"/>
    </location>
</feature>
<dbReference type="EMBL" id="CP019082">
    <property type="protein sequence ID" value="APW58825.1"/>
    <property type="molecule type" value="Genomic_DNA"/>
</dbReference>
<feature type="transmembrane region" description="Helical" evidence="5">
    <location>
        <begin position="282"/>
        <end position="301"/>
    </location>
</feature>
<feature type="transmembrane region" description="Helical" evidence="5">
    <location>
        <begin position="374"/>
        <end position="393"/>
    </location>
</feature>
<evidence type="ECO:0000313" key="7">
    <source>
        <dbReference type="EMBL" id="APW58825.1"/>
    </source>
</evidence>
<feature type="transmembrane region" description="Helical" evidence="5">
    <location>
        <begin position="313"/>
        <end position="335"/>
    </location>
</feature>
<dbReference type="InterPro" id="IPR020846">
    <property type="entry name" value="MFS_dom"/>
</dbReference>
<feature type="transmembrane region" description="Helical" evidence="5">
    <location>
        <begin position="96"/>
        <end position="116"/>
    </location>
</feature>
<dbReference type="SUPFAM" id="SSF103473">
    <property type="entry name" value="MFS general substrate transporter"/>
    <property type="match status" value="1"/>
</dbReference>
<dbReference type="PROSITE" id="PS50850">
    <property type="entry name" value="MFS"/>
    <property type="match status" value="1"/>
</dbReference>
<dbReference type="KEGG" id="pbor:BSF38_00229"/>
<dbReference type="InterPro" id="IPR050382">
    <property type="entry name" value="MFS_Na/Anion_cotransporter"/>
</dbReference>
<keyword evidence="4 5" id="KW-0472">Membrane</keyword>
<evidence type="ECO:0000313" key="8">
    <source>
        <dbReference type="Proteomes" id="UP000186309"/>
    </source>
</evidence>
<reference evidence="8" key="1">
    <citation type="submission" date="2016-12" db="EMBL/GenBank/DDBJ databases">
        <title>Comparative genomics of four Isosphaeraceae planctomycetes: a common pool of plasmids and glycoside hydrolase genes.</title>
        <authorList>
            <person name="Ivanova A."/>
        </authorList>
    </citation>
    <scope>NUCLEOTIDE SEQUENCE [LARGE SCALE GENOMIC DNA]</scope>
    <source>
        <strain evidence="8">PX4</strain>
    </source>
</reference>
<organism evidence="7 8">
    <name type="scientific">Paludisphaera borealis</name>
    <dbReference type="NCBI Taxonomy" id="1387353"/>
    <lineage>
        <taxon>Bacteria</taxon>
        <taxon>Pseudomonadati</taxon>
        <taxon>Planctomycetota</taxon>
        <taxon>Planctomycetia</taxon>
        <taxon>Isosphaerales</taxon>
        <taxon>Isosphaeraceae</taxon>
        <taxon>Paludisphaera</taxon>
    </lineage>
</organism>
<dbReference type="STRING" id="1387353.BSF38_00229"/>
<dbReference type="GO" id="GO:0022857">
    <property type="term" value="F:transmembrane transporter activity"/>
    <property type="evidence" value="ECO:0007669"/>
    <property type="project" value="InterPro"/>
</dbReference>
<feature type="transmembrane region" description="Helical" evidence="5">
    <location>
        <begin position="30"/>
        <end position="50"/>
    </location>
</feature>
<evidence type="ECO:0000256" key="3">
    <source>
        <dbReference type="ARBA" id="ARBA00022989"/>
    </source>
</evidence>
<evidence type="ECO:0000256" key="4">
    <source>
        <dbReference type="ARBA" id="ARBA00023136"/>
    </source>
</evidence>
<keyword evidence="2 5" id="KW-0812">Transmembrane</keyword>
<feature type="transmembrane region" description="Helical" evidence="5">
    <location>
        <begin position="188"/>
        <end position="209"/>
    </location>
</feature>
<evidence type="ECO:0000256" key="2">
    <source>
        <dbReference type="ARBA" id="ARBA00022692"/>
    </source>
</evidence>
<accession>A0A1U7CIQ9</accession>
<dbReference type="InterPro" id="IPR011701">
    <property type="entry name" value="MFS"/>
</dbReference>
<dbReference type="Gene3D" id="1.20.1250.20">
    <property type="entry name" value="MFS general substrate transporter like domains"/>
    <property type="match status" value="2"/>
</dbReference>
<evidence type="ECO:0000256" key="5">
    <source>
        <dbReference type="SAM" id="Phobius"/>
    </source>
</evidence>
<feature type="transmembrane region" description="Helical" evidence="5">
    <location>
        <begin position="405"/>
        <end position="424"/>
    </location>
</feature>
<feature type="transmembrane region" description="Helical" evidence="5">
    <location>
        <begin position="244"/>
        <end position="262"/>
    </location>
</feature>
<dbReference type="GO" id="GO:0016020">
    <property type="term" value="C:membrane"/>
    <property type="evidence" value="ECO:0007669"/>
    <property type="project" value="UniProtKB-SubCell"/>
</dbReference>
<evidence type="ECO:0000259" key="6">
    <source>
        <dbReference type="PROSITE" id="PS50850"/>
    </source>
</evidence>